<keyword evidence="2" id="KW-0472">Membrane</keyword>
<reference evidence="3" key="1">
    <citation type="journal article" date="2023" name="Mol. Phylogenet. Evol.">
        <title>Genome-scale phylogeny and comparative genomics of the fungal order Sordariales.</title>
        <authorList>
            <person name="Hensen N."/>
            <person name="Bonometti L."/>
            <person name="Westerberg I."/>
            <person name="Brannstrom I.O."/>
            <person name="Guillou S."/>
            <person name="Cros-Aarteil S."/>
            <person name="Calhoun S."/>
            <person name="Haridas S."/>
            <person name="Kuo A."/>
            <person name="Mondo S."/>
            <person name="Pangilinan J."/>
            <person name="Riley R."/>
            <person name="LaButti K."/>
            <person name="Andreopoulos B."/>
            <person name="Lipzen A."/>
            <person name="Chen C."/>
            <person name="Yan M."/>
            <person name="Daum C."/>
            <person name="Ng V."/>
            <person name="Clum A."/>
            <person name="Steindorff A."/>
            <person name="Ohm R.A."/>
            <person name="Martin F."/>
            <person name="Silar P."/>
            <person name="Natvig D.O."/>
            <person name="Lalanne C."/>
            <person name="Gautier V."/>
            <person name="Ament-Velasquez S.L."/>
            <person name="Kruys A."/>
            <person name="Hutchinson M.I."/>
            <person name="Powell A.J."/>
            <person name="Barry K."/>
            <person name="Miller A.N."/>
            <person name="Grigoriev I.V."/>
            <person name="Debuchy R."/>
            <person name="Gladieux P."/>
            <person name="Hiltunen Thoren M."/>
            <person name="Johannesson H."/>
        </authorList>
    </citation>
    <scope>NUCLEOTIDE SEQUENCE</scope>
    <source>
        <strain evidence="3">CBS 955.72</strain>
    </source>
</reference>
<evidence type="ECO:0000256" key="1">
    <source>
        <dbReference type="SAM" id="MobiDB-lite"/>
    </source>
</evidence>
<feature type="compositionally biased region" description="Low complexity" evidence="1">
    <location>
        <begin position="633"/>
        <end position="645"/>
    </location>
</feature>
<keyword evidence="2" id="KW-0812">Transmembrane</keyword>
<evidence type="ECO:0000313" key="3">
    <source>
        <dbReference type="EMBL" id="KAK3349681.1"/>
    </source>
</evidence>
<sequence length="660" mass="72085">MSVDPAHVYVGVWSDWTKGRILGAVITVPSWAGAVVVALLAVFIHAAGIHLWHLVRFALHQVLTTDKGIHPIGRQVQALLRNDDSAGSTGVRLLKLLWHWKGRSAPLIRPSALGVMGLVFAACIALAGTFSSAILNTTQISVLLNSPYCGMIDGSSVETGDFVLGMDKIDAFVMYDHEARSRAATYARQCYNGTSPTESCSGFAIPAITWETDFHAPCPFAKEMCDGPAMAQDTGRLNTNAIFGLNLAPNEQVDFRRVITCAPIVQDGFTQTIPYRLTRTSNASTPVSLASESEELTIYWYGRRDSSRNYTIKFDSINNELLYTYTTTSIGDFGKLGGWEPIPALKRFDGSVGLVFMEAGSIRYFNPVDDPVFSAHKPEIVSLANGQNLTRYLTDRAAGVLGCVDQHQICKAHGNDCSKLGLWSTIVTEVLDTLNLTDVQKATLTIFNNTVAWLTGPDGDTADNLVVQRRLFMGANQIALPSNQWQIEVESWHARVMSTMQTRLAMQAAGPSTESIRRYIVPPATEAQRQLCRAQRVRVGQGFSNISLLGLLLAAILGVLIILASLALDSVVSRLSQVSRGRVARSLRSWNHDYVLQIQRVAYEGQSERRWENIDSEVPVTSDGEPLGQLRQGSPVVSPVSVGPSFEKKGSSADSRRLIG</sequence>
<dbReference type="EMBL" id="JAUIQD010000005">
    <property type="protein sequence ID" value="KAK3349681.1"/>
    <property type="molecule type" value="Genomic_DNA"/>
</dbReference>
<dbReference type="AlphaFoldDB" id="A0AAJ0HFK3"/>
<feature type="transmembrane region" description="Helical" evidence="2">
    <location>
        <begin position="111"/>
        <end position="135"/>
    </location>
</feature>
<evidence type="ECO:0000313" key="4">
    <source>
        <dbReference type="Proteomes" id="UP001275084"/>
    </source>
</evidence>
<feature type="transmembrane region" description="Helical" evidence="2">
    <location>
        <begin position="548"/>
        <end position="572"/>
    </location>
</feature>
<name>A0AAJ0HFK3_9PEZI</name>
<reference evidence="3" key="2">
    <citation type="submission" date="2023-06" db="EMBL/GenBank/DDBJ databases">
        <authorList>
            <consortium name="Lawrence Berkeley National Laboratory"/>
            <person name="Haridas S."/>
            <person name="Hensen N."/>
            <person name="Bonometti L."/>
            <person name="Westerberg I."/>
            <person name="Brannstrom I.O."/>
            <person name="Guillou S."/>
            <person name="Cros-Aarteil S."/>
            <person name="Calhoun S."/>
            <person name="Kuo A."/>
            <person name="Mondo S."/>
            <person name="Pangilinan J."/>
            <person name="Riley R."/>
            <person name="Labutti K."/>
            <person name="Andreopoulos B."/>
            <person name="Lipzen A."/>
            <person name="Chen C."/>
            <person name="Yanf M."/>
            <person name="Daum C."/>
            <person name="Ng V."/>
            <person name="Clum A."/>
            <person name="Steindorff A."/>
            <person name="Ohm R."/>
            <person name="Martin F."/>
            <person name="Silar P."/>
            <person name="Natvig D."/>
            <person name="Lalanne C."/>
            <person name="Gautier V."/>
            <person name="Ament-Velasquez S.L."/>
            <person name="Kruys A."/>
            <person name="Hutchinson M.I."/>
            <person name="Powell A.J."/>
            <person name="Barry K."/>
            <person name="Miller A.N."/>
            <person name="Grigoriev I.V."/>
            <person name="Debuchy R."/>
            <person name="Gladieux P."/>
            <person name="Thoren M.H."/>
            <person name="Johannesson H."/>
        </authorList>
    </citation>
    <scope>NUCLEOTIDE SEQUENCE</scope>
    <source>
        <strain evidence="3">CBS 955.72</strain>
    </source>
</reference>
<protein>
    <submittedName>
        <fullName evidence="3">Uncharacterized protein</fullName>
    </submittedName>
</protein>
<feature type="region of interest" description="Disordered" evidence="1">
    <location>
        <begin position="618"/>
        <end position="660"/>
    </location>
</feature>
<feature type="transmembrane region" description="Helical" evidence="2">
    <location>
        <begin position="20"/>
        <end position="44"/>
    </location>
</feature>
<keyword evidence="2" id="KW-1133">Transmembrane helix</keyword>
<comment type="caution">
    <text evidence="3">The sequence shown here is derived from an EMBL/GenBank/DDBJ whole genome shotgun (WGS) entry which is preliminary data.</text>
</comment>
<dbReference type="Proteomes" id="UP001275084">
    <property type="component" value="Unassembled WGS sequence"/>
</dbReference>
<accession>A0AAJ0HFK3</accession>
<keyword evidence="4" id="KW-1185">Reference proteome</keyword>
<gene>
    <name evidence="3" type="ORF">B0T25DRAFT_504945</name>
</gene>
<organism evidence="3 4">
    <name type="scientific">Lasiosphaeria hispida</name>
    <dbReference type="NCBI Taxonomy" id="260671"/>
    <lineage>
        <taxon>Eukaryota</taxon>
        <taxon>Fungi</taxon>
        <taxon>Dikarya</taxon>
        <taxon>Ascomycota</taxon>
        <taxon>Pezizomycotina</taxon>
        <taxon>Sordariomycetes</taxon>
        <taxon>Sordariomycetidae</taxon>
        <taxon>Sordariales</taxon>
        <taxon>Lasiosphaeriaceae</taxon>
        <taxon>Lasiosphaeria</taxon>
    </lineage>
</organism>
<proteinExistence type="predicted"/>
<evidence type="ECO:0000256" key="2">
    <source>
        <dbReference type="SAM" id="Phobius"/>
    </source>
</evidence>
<feature type="compositionally biased region" description="Basic and acidic residues" evidence="1">
    <location>
        <begin position="646"/>
        <end position="660"/>
    </location>
</feature>